<keyword evidence="2" id="KW-0238">DNA-binding</keyword>
<proteinExistence type="predicted"/>
<dbReference type="GeneID" id="33318317"/>
<dbReference type="KEGG" id="tsl:A3L11_08735"/>
<name>A0A2Z2MLR4_9EURY</name>
<reference evidence="2 3" key="1">
    <citation type="submission" date="2016-04" db="EMBL/GenBank/DDBJ databases">
        <title>Complete genome sequence of Thermococcus siculi type strain RG-20.</title>
        <authorList>
            <person name="Oger P.M."/>
        </authorList>
    </citation>
    <scope>NUCLEOTIDE SEQUENCE [LARGE SCALE GENOMIC DNA]</scope>
    <source>
        <strain evidence="2 3">RG-20</strain>
    </source>
</reference>
<sequence length="138" mass="16039">MRVEVKARNNEELIRKLERVLSDDVTEVYVNLRPTKEILVRILERAPNVRKISCPPSLYPKVSKKVIAALAQMGIDLVPEGYPRGRPRKYDEKTVRQVRELLMRGVPAKEISTRMGIPLRTVYYMMERNGKFQENGRS</sequence>
<dbReference type="RefSeq" id="WP_088856537.1">
    <property type="nucleotide sequence ID" value="NZ_CP015103.1"/>
</dbReference>
<dbReference type="Gene3D" id="1.10.10.60">
    <property type="entry name" value="Homeodomain-like"/>
    <property type="match status" value="1"/>
</dbReference>
<dbReference type="Proteomes" id="UP000250125">
    <property type="component" value="Chromosome"/>
</dbReference>
<dbReference type="InterPro" id="IPR006120">
    <property type="entry name" value="Resolvase_HTH_dom"/>
</dbReference>
<evidence type="ECO:0000259" key="1">
    <source>
        <dbReference type="Pfam" id="PF02796"/>
    </source>
</evidence>
<protein>
    <submittedName>
        <fullName evidence="2">DNA-binding protein</fullName>
    </submittedName>
</protein>
<dbReference type="InterPro" id="IPR009057">
    <property type="entry name" value="Homeodomain-like_sf"/>
</dbReference>
<evidence type="ECO:0000313" key="2">
    <source>
        <dbReference type="EMBL" id="ASJ09309.1"/>
    </source>
</evidence>
<accession>A0A2Z2MLR4</accession>
<gene>
    <name evidence="2" type="ORF">A3L11_08735</name>
</gene>
<dbReference type="GO" id="GO:0003677">
    <property type="term" value="F:DNA binding"/>
    <property type="evidence" value="ECO:0007669"/>
    <property type="project" value="UniProtKB-KW"/>
</dbReference>
<dbReference type="EMBL" id="CP015103">
    <property type="protein sequence ID" value="ASJ09309.1"/>
    <property type="molecule type" value="Genomic_DNA"/>
</dbReference>
<organism evidence="2 3">
    <name type="scientific">Thermococcus siculi</name>
    <dbReference type="NCBI Taxonomy" id="72803"/>
    <lineage>
        <taxon>Archaea</taxon>
        <taxon>Methanobacteriati</taxon>
        <taxon>Methanobacteriota</taxon>
        <taxon>Thermococci</taxon>
        <taxon>Thermococcales</taxon>
        <taxon>Thermococcaceae</taxon>
        <taxon>Thermococcus</taxon>
    </lineage>
</organism>
<evidence type="ECO:0000313" key="3">
    <source>
        <dbReference type="Proteomes" id="UP000250125"/>
    </source>
</evidence>
<dbReference type="Pfam" id="PF02796">
    <property type="entry name" value="HTH_7"/>
    <property type="match status" value="1"/>
</dbReference>
<dbReference type="SUPFAM" id="SSF46689">
    <property type="entry name" value="Homeodomain-like"/>
    <property type="match status" value="1"/>
</dbReference>
<dbReference type="OrthoDB" id="85471at2157"/>
<feature type="domain" description="Resolvase HTH" evidence="1">
    <location>
        <begin position="85"/>
        <end position="123"/>
    </location>
</feature>
<keyword evidence="3" id="KW-1185">Reference proteome</keyword>
<dbReference type="GO" id="GO:0000150">
    <property type="term" value="F:DNA strand exchange activity"/>
    <property type="evidence" value="ECO:0007669"/>
    <property type="project" value="InterPro"/>
</dbReference>
<dbReference type="AlphaFoldDB" id="A0A2Z2MLR4"/>